<evidence type="ECO:0000256" key="8">
    <source>
        <dbReference type="SAM" id="MobiDB-lite"/>
    </source>
</evidence>
<evidence type="ECO:0000256" key="5">
    <source>
        <dbReference type="ARBA" id="ARBA00023054"/>
    </source>
</evidence>
<dbReference type="PRINTS" id="PR00380">
    <property type="entry name" value="KINESINHEAVY"/>
</dbReference>
<dbReference type="Pfam" id="PF25764">
    <property type="entry name" value="KIF21A_4th"/>
    <property type="match status" value="1"/>
</dbReference>
<keyword evidence="2" id="KW-0963">Cytoplasm</keyword>
<evidence type="ECO:0000256" key="1">
    <source>
        <dbReference type="ARBA" id="ARBA00004496"/>
    </source>
</evidence>
<dbReference type="GO" id="GO:0008017">
    <property type="term" value="F:microtubule binding"/>
    <property type="evidence" value="ECO:0007669"/>
    <property type="project" value="InterPro"/>
</dbReference>
<keyword evidence="6" id="KW-0505">Motor protein</keyword>
<dbReference type="GO" id="GO:0007052">
    <property type="term" value="P:mitotic spindle organization"/>
    <property type="evidence" value="ECO:0007669"/>
    <property type="project" value="TreeGrafter"/>
</dbReference>
<evidence type="ECO:0000259" key="9">
    <source>
        <dbReference type="PROSITE" id="PS50067"/>
    </source>
</evidence>
<dbReference type="GO" id="GO:0051231">
    <property type="term" value="P:spindle elongation"/>
    <property type="evidence" value="ECO:0007669"/>
    <property type="project" value="TreeGrafter"/>
</dbReference>
<protein>
    <recommendedName>
        <fullName evidence="9">Kinesin motor domain-containing protein</fullName>
    </recommendedName>
</protein>
<dbReference type="EMBL" id="HBFR01015930">
    <property type="protein sequence ID" value="CAD8884393.1"/>
    <property type="molecule type" value="Transcribed_RNA"/>
</dbReference>
<keyword evidence="5 7" id="KW-0175">Coiled coil</keyword>
<dbReference type="SMART" id="SM00129">
    <property type="entry name" value="KISc"/>
    <property type="match status" value="1"/>
</dbReference>
<organism evidence="10">
    <name type="scientific">Corethron hystrix</name>
    <dbReference type="NCBI Taxonomy" id="216773"/>
    <lineage>
        <taxon>Eukaryota</taxon>
        <taxon>Sar</taxon>
        <taxon>Stramenopiles</taxon>
        <taxon>Ochrophyta</taxon>
        <taxon>Bacillariophyta</taxon>
        <taxon>Coscinodiscophyceae</taxon>
        <taxon>Corethrophycidae</taxon>
        <taxon>Corethrales</taxon>
        <taxon>Corethraceae</taxon>
        <taxon>Corethron</taxon>
    </lineage>
</organism>
<dbReference type="InterPro" id="IPR019821">
    <property type="entry name" value="Kinesin_motor_CS"/>
</dbReference>
<evidence type="ECO:0000256" key="4">
    <source>
        <dbReference type="ARBA" id="ARBA00022840"/>
    </source>
</evidence>
<dbReference type="InterPro" id="IPR036961">
    <property type="entry name" value="Kinesin_motor_dom_sf"/>
</dbReference>
<feature type="region of interest" description="Disordered" evidence="8">
    <location>
        <begin position="142"/>
        <end position="172"/>
    </location>
</feature>
<name>A0A7S1BFR9_9STRA</name>
<gene>
    <name evidence="10" type="ORF">CHYS00102_LOCUS11590</name>
</gene>
<evidence type="ECO:0000256" key="3">
    <source>
        <dbReference type="ARBA" id="ARBA00022741"/>
    </source>
</evidence>
<feature type="region of interest" description="Disordered" evidence="8">
    <location>
        <begin position="1308"/>
        <end position="1329"/>
    </location>
</feature>
<keyword evidence="4 6" id="KW-0067">ATP-binding</keyword>
<dbReference type="Gene3D" id="3.40.850.10">
    <property type="entry name" value="Kinesin motor domain"/>
    <property type="match status" value="1"/>
</dbReference>
<feature type="compositionally biased region" description="Polar residues" evidence="8">
    <location>
        <begin position="1308"/>
        <end position="1323"/>
    </location>
</feature>
<dbReference type="InterPro" id="IPR027417">
    <property type="entry name" value="P-loop_NTPase"/>
</dbReference>
<dbReference type="GO" id="GO:0005737">
    <property type="term" value="C:cytoplasm"/>
    <property type="evidence" value="ECO:0007669"/>
    <property type="project" value="UniProtKB-SubCell"/>
</dbReference>
<dbReference type="SUPFAM" id="SSF52540">
    <property type="entry name" value="P-loop containing nucleoside triphosphate hydrolases"/>
    <property type="match status" value="1"/>
</dbReference>
<evidence type="ECO:0000256" key="7">
    <source>
        <dbReference type="SAM" id="Coils"/>
    </source>
</evidence>
<dbReference type="PANTHER" id="PTHR47969">
    <property type="entry name" value="CHROMOSOME-ASSOCIATED KINESIN KIF4A-RELATED"/>
    <property type="match status" value="1"/>
</dbReference>
<feature type="compositionally biased region" description="Basic and acidic residues" evidence="8">
    <location>
        <begin position="142"/>
        <end position="158"/>
    </location>
</feature>
<dbReference type="InterPro" id="IPR001752">
    <property type="entry name" value="Kinesin_motor_dom"/>
</dbReference>
<sequence>MPPSPLPSMTDPPTSVRVAVRIRPLLAVESSCSSCISPHPPSTLTIGPATFTFDRVFGALATQSDVYRDMIRPLTTGCLEGYNATVLAYGQTGSGKTHTVLGGEGTEERGIVPRALWEVFEVLEQRKRDLGAAFLSRDKRELVSSEKSNEKKEEMKGMEEEEDDDENNGSRPFSYSVCLQMVELYGEEIRDLTIPPSPSNPKLIIRENSSQGREPEVVGANLCRVRSAPEALLLLEKCMLRRVTGSTNMNRESSRSHAIMALHIFQKRRVPTGDNAGEYTSEVMRSKYHFVDLAGSERQKRSGASGHRLREGIDINRGLLVLGNVISALGDESRGPNSFVPYRDSKLTRLLQGGLGGNHRTVMIACASPAEKNFEESLCCLRYANRARNIKNHAVANVDEEGSAKAILELRSVVKTLAGELLRLRRGGEGMGQGEEIIKKTDFSTDELRKMAKTGRGLDKTPQLGTTMASSWSYMATSSSHPNLPVSPPPPPHYTYIAPLQVKEESDSSLHSLVIKAAKEIAQEKSFASQHHSKTYHVDNNECAHDTSYEPVNPNAIYAPDDEYYKDEACIGHAALFSEFSDSESDHDDHDQVVFNSPKRIPSKSESIIAADDADAVADSPHIVMMNARLTDLNHSIALKEKLLHQLIESQQKYERMRLFYVSKLQEMGVAVNEREAERDTLVFRLAELEHRATAGTMKKCIIPKMKAELNERTKALSALKKKYAGVAEFARASDRNVMHIKRLKEMITTMKRQKGDLQREIVAMRRAHSKELREAKKSLLVSGREVSKWKMTAAKKGSELENVLKISKARLEEIGRYRSRCSEIEKKKRRTAIKKQVMVNAGVDGVLVGENIKGKWRSVDMRKMREFLVKKVGEVRRREGVADRLAIEWEERIDIVDRLVELMERQEVNNDNTVAKGEDRDEVYALKMQLLYKEGMIRKLCERIGGRKGGGGEDGGGDVDCTHGALGNILEGKIELLDSPELKSICAGTPSQTTSNAMVKILFGMVVKEKKRLASVVKAASILENNLSETITKLQDKDNAILRNHDEGFDEHVAITNQHQQRISALMSIVEGMVVPDETVSKENQTENKHLALLAISDERITTLEQQLKILNEEREANLVYKSREEGLRKQMREKDSTIRKLRTEMKQTRIVVGKIRDAVATPSAGKKTTGGGFAFKPSNKQLILKRRVYDLAIQILKPTKAFLRKNSDSLARKVSCSSSDEDDEDIPDWNENIMQDVRLIAEGILPESLISRADSASFSQNQDVFIRLNDPDNFTGIQKFSSLKSKKKGKISPLDVNETNSASSFKLNHQNRSSGHKQQSGGALPSLSPLDAQETLCSSLLGNPTHFGGANCHANPPHFVATSRHATPLRFGVSGRDGISVGNVFPTSEPRPYKSSISVGSCDNHSVSSAVSSRSFLSTRSRDRGRLNVFERLQQNYTVSSEHHMSRISDARNK</sequence>
<proteinExistence type="inferred from homology"/>
<dbReference type="PANTHER" id="PTHR47969:SF15">
    <property type="entry name" value="CHROMOSOME-ASSOCIATED KINESIN KIF4A-RELATED"/>
    <property type="match status" value="1"/>
</dbReference>
<comment type="similarity">
    <text evidence="6">Belongs to the TRAFAC class myosin-kinesin ATPase superfamily. Kinesin family.</text>
</comment>
<dbReference type="Pfam" id="PF00225">
    <property type="entry name" value="Kinesin"/>
    <property type="match status" value="1"/>
</dbReference>
<dbReference type="GO" id="GO:0005524">
    <property type="term" value="F:ATP binding"/>
    <property type="evidence" value="ECO:0007669"/>
    <property type="project" value="UniProtKB-UniRule"/>
</dbReference>
<evidence type="ECO:0000256" key="6">
    <source>
        <dbReference type="PROSITE-ProRule" id="PRU00283"/>
    </source>
</evidence>
<feature type="domain" description="Kinesin motor" evidence="9">
    <location>
        <begin position="15"/>
        <end position="390"/>
    </location>
</feature>
<feature type="coiled-coil region" evidence="7">
    <location>
        <begin position="1095"/>
        <end position="1146"/>
    </location>
</feature>
<dbReference type="PROSITE" id="PS50067">
    <property type="entry name" value="KINESIN_MOTOR_2"/>
    <property type="match status" value="1"/>
</dbReference>
<keyword evidence="3 6" id="KW-0547">Nucleotide-binding</keyword>
<reference evidence="10" key="1">
    <citation type="submission" date="2021-01" db="EMBL/GenBank/DDBJ databases">
        <authorList>
            <person name="Corre E."/>
            <person name="Pelletier E."/>
            <person name="Niang G."/>
            <person name="Scheremetjew M."/>
            <person name="Finn R."/>
            <person name="Kale V."/>
            <person name="Holt S."/>
            <person name="Cochrane G."/>
            <person name="Meng A."/>
            <person name="Brown T."/>
            <person name="Cohen L."/>
        </authorList>
    </citation>
    <scope>NUCLEOTIDE SEQUENCE</scope>
    <source>
        <strain evidence="10">308</strain>
    </source>
</reference>
<dbReference type="GO" id="GO:0005875">
    <property type="term" value="C:microtubule associated complex"/>
    <property type="evidence" value="ECO:0007669"/>
    <property type="project" value="TreeGrafter"/>
</dbReference>
<dbReference type="GO" id="GO:0007018">
    <property type="term" value="P:microtubule-based movement"/>
    <property type="evidence" value="ECO:0007669"/>
    <property type="project" value="InterPro"/>
</dbReference>
<accession>A0A7S1BFR9</accession>
<evidence type="ECO:0000313" key="10">
    <source>
        <dbReference type="EMBL" id="CAD8884393.1"/>
    </source>
</evidence>
<feature type="binding site" evidence="6">
    <location>
        <begin position="90"/>
        <end position="97"/>
    </location>
    <ligand>
        <name>ATP</name>
        <dbReference type="ChEBI" id="CHEBI:30616"/>
    </ligand>
</feature>
<dbReference type="InterPro" id="IPR027640">
    <property type="entry name" value="Kinesin-like_fam"/>
</dbReference>
<comment type="subcellular location">
    <subcellularLocation>
        <location evidence="1">Cytoplasm</location>
    </subcellularLocation>
</comment>
<dbReference type="PROSITE" id="PS00411">
    <property type="entry name" value="KINESIN_MOTOR_1"/>
    <property type="match status" value="1"/>
</dbReference>
<evidence type="ECO:0000256" key="2">
    <source>
        <dbReference type="ARBA" id="ARBA00022490"/>
    </source>
</evidence>
<dbReference type="GO" id="GO:0003777">
    <property type="term" value="F:microtubule motor activity"/>
    <property type="evidence" value="ECO:0007669"/>
    <property type="project" value="InterPro"/>
</dbReference>